<dbReference type="STRING" id="796925.A0A137P2C0"/>
<dbReference type="PANTHER" id="PTHR12728:SF0">
    <property type="entry name" value="RIBOSOME PRODUCTION FACTOR 2 HOMOLOG"/>
    <property type="match status" value="1"/>
</dbReference>
<dbReference type="GO" id="GO:0000463">
    <property type="term" value="P:maturation of LSU-rRNA from tricistronic rRNA transcript (SSU-rRNA, 5.8S rRNA, LSU-rRNA)"/>
    <property type="evidence" value="ECO:0007669"/>
    <property type="project" value="EnsemblFungi"/>
</dbReference>
<evidence type="ECO:0000256" key="1">
    <source>
        <dbReference type="ARBA" id="ARBA00004604"/>
    </source>
</evidence>
<feature type="region of interest" description="Disordered" evidence="5">
    <location>
        <begin position="250"/>
        <end position="314"/>
    </location>
</feature>
<dbReference type="Pfam" id="PF04427">
    <property type="entry name" value="Brix"/>
    <property type="match status" value="1"/>
</dbReference>
<dbReference type="OMA" id="VGLKPMF"/>
<evidence type="ECO:0000313" key="8">
    <source>
        <dbReference type="Proteomes" id="UP000070444"/>
    </source>
</evidence>
<feature type="domain" description="Brix" evidence="6">
    <location>
        <begin position="28"/>
        <end position="238"/>
    </location>
</feature>
<dbReference type="GO" id="GO:0008097">
    <property type="term" value="F:5S rRNA binding"/>
    <property type="evidence" value="ECO:0007669"/>
    <property type="project" value="EnsemblFungi"/>
</dbReference>
<evidence type="ECO:0000259" key="6">
    <source>
        <dbReference type="PROSITE" id="PS50833"/>
    </source>
</evidence>
<accession>A0A137P2C0</accession>
<dbReference type="OrthoDB" id="407658at2759"/>
<dbReference type="EMBL" id="KQ964550">
    <property type="protein sequence ID" value="KXN69051.1"/>
    <property type="molecule type" value="Genomic_DNA"/>
</dbReference>
<dbReference type="GO" id="GO:1902626">
    <property type="term" value="P:assembly of large subunit precursor of preribosome"/>
    <property type="evidence" value="ECO:0007669"/>
    <property type="project" value="EnsemblFungi"/>
</dbReference>
<dbReference type="GO" id="GO:0000466">
    <property type="term" value="P:maturation of 5.8S rRNA from tricistronic rRNA transcript (SSU-rRNA, 5.8S rRNA, LSU-rRNA)"/>
    <property type="evidence" value="ECO:0007669"/>
    <property type="project" value="EnsemblFungi"/>
</dbReference>
<dbReference type="Proteomes" id="UP000070444">
    <property type="component" value="Unassembled WGS sequence"/>
</dbReference>
<dbReference type="AlphaFoldDB" id="A0A137P2C0"/>
<dbReference type="SMART" id="SM00879">
    <property type="entry name" value="Brix"/>
    <property type="match status" value="1"/>
</dbReference>
<evidence type="ECO:0000256" key="3">
    <source>
        <dbReference type="ARBA" id="ARBA00023242"/>
    </source>
</evidence>
<dbReference type="GO" id="GO:0008312">
    <property type="term" value="F:7S RNA binding"/>
    <property type="evidence" value="ECO:0007669"/>
    <property type="project" value="EnsemblFungi"/>
</dbReference>
<protein>
    <recommendedName>
        <fullName evidence="4">Ribosome production factor 2 homolog</fullName>
    </recommendedName>
    <alternativeName>
        <fullName evidence="4">Ribosome biogenesis protein RPF2 homolog</fullName>
    </alternativeName>
</protein>
<dbReference type="InterPro" id="IPR039770">
    <property type="entry name" value="Rpf2"/>
</dbReference>
<dbReference type="PROSITE" id="PS50833">
    <property type="entry name" value="BRIX"/>
    <property type="match status" value="1"/>
</dbReference>
<comment type="similarity">
    <text evidence="2 4">Belongs to the RPF2 family.</text>
</comment>
<reference evidence="7 8" key="1">
    <citation type="journal article" date="2015" name="Genome Biol. Evol.">
        <title>Phylogenomic analyses indicate that early fungi evolved digesting cell walls of algal ancestors of land plants.</title>
        <authorList>
            <person name="Chang Y."/>
            <person name="Wang S."/>
            <person name="Sekimoto S."/>
            <person name="Aerts A.L."/>
            <person name="Choi C."/>
            <person name="Clum A."/>
            <person name="LaButti K.M."/>
            <person name="Lindquist E.A."/>
            <person name="Yee Ngan C."/>
            <person name="Ohm R.A."/>
            <person name="Salamov A.A."/>
            <person name="Grigoriev I.V."/>
            <person name="Spatafora J.W."/>
            <person name="Berbee M.L."/>
        </authorList>
    </citation>
    <scope>NUCLEOTIDE SEQUENCE [LARGE SCALE GENOMIC DNA]</scope>
    <source>
        <strain evidence="7 8">NRRL 28638</strain>
    </source>
</reference>
<proteinExistence type="inferred from homology"/>
<name>A0A137P2C0_CONC2</name>
<sequence>MLRLAKPKNARSKRFLENRDPKVVENVKTCIFVKGSTTSQVVNNALSDLYQLKKPDAVNFTKKNDIHPFDDETSVEFFSQKNDAAFLVVGSHSKKRPHNLTFIRMFDYHIMDMMEVGITRSVSLNEFDSPKCAIGMKPCFLFNGEEWEQVEELVKFKNIILDLYHGQVANSVNLAGLEHVIVCTVGPTAEAGGLPTVLFRTYGIQLKKSGTRLPRAELEEMGPSFDFVIRRTRFATPDVWKAATRVPKELQPKKKKNISHDDLGDNYGRVHMEKQDFSQLQTRKMKGLKAHLDQPEAEGDDDEEDEDEDEEDEE</sequence>
<evidence type="ECO:0000313" key="7">
    <source>
        <dbReference type="EMBL" id="KXN69051.1"/>
    </source>
</evidence>
<evidence type="ECO:0000256" key="4">
    <source>
        <dbReference type="RuleBase" id="RU367086"/>
    </source>
</evidence>
<gene>
    <name evidence="7" type="ORF">CONCODRAFT_79512</name>
</gene>
<organism evidence="7 8">
    <name type="scientific">Conidiobolus coronatus (strain ATCC 28846 / CBS 209.66 / NRRL 28638)</name>
    <name type="common">Delacroixia coronata</name>
    <dbReference type="NCBI Taxonomy" id="796925"/>
    <lineage>
        <taxon>Eukaryota</taxon>
        <taxon>Fungi</taxon>
        <taxon>Fungi incertae sedis</taxon>
        <taxon>Zoopagomycota</taxon>
        <taxon>Entomophthoromycotina</taxon>
        <taxon>Entomophthoromycetes</taxon>
        <taxon>Entomophthorales</taxon>
        <taxon>Ancylistaceae</taxon>
        <taxon>Conidiobolus</taxon>
    </lineage>
</organism>
<dbReference type="GO" id="GO:0005730">
    <property type="term" value="C:nucleolus"/>
    <property type="evidence" value="ECO:0007669"/>
    <property type="project" value="UniProtKB-SubCell"/>
</dbReference>
<keyword evidence="8" id="KW-1185">Reference proteome</keyword>
<feature type="compositionally biased region" description="Basic and acidic residues" evidence="5">
    <location>
        <begin position="250"/>
        <end position="276"/>
    </location>
</feature>
<keyword evidence="3 4" id="KW-0539">Nucleus</keyword>
<comment type="subcellular location">
    <subcellularLocation>
        <location evidence="1 4">Nucleus</location>
        <location evidence="1 4">Nucleolus</location>
    </subcellularLocation>
</comment>
<feature type="compositionally biased region" description="Acidic residues" evidence="5">
    <location>
        <begin position="295"/>
        <end position="314"/>
    </location>
</feature>
<dbReference type="InterPro" id="IPR007109">
    <property type="entry name" value="Brix"/>
</dbReference>
<evidence type="ECO:0000256" key="5">
    <source>
        <dbReference type="SAM" id="MobiDB-lite"/>
    </source>
</evidence>
<evidence type="ECO:0000256" key="2">
    <source>
        <dbReference type="ARBA" id="ARBA00010782"/>
    </source>
</evidence>
<dbReference type="PANTHER" id="PTHR12728">
    <property type="entry name" value="BRIX DOMAIN CONTAINING PROTEIN"/>
    <property type="match status" value="1"/>
</dbReference>